<dbReference type="EMBL" id="JBBPHU010000005">
    <property type="protein sequence ID" value="KAK7517814.1"/>
    <property type="molecule type" value="Genomic_DNA"/>
</dbReference>
<accession>A0ABR1KSL5</accession>
<proteinExistence type="predicted"/>
<evidence type="ECO:0000313" key="1">
    <source>
        <dbReference type="EMBL" id="KAK7517814.1"/>
    </source>
</evidence>
<evidence type="ECO:0000313" key="2">
    <source>
        <dbReference type="Proteomes" id="UP001363622"/>
    </source>
</evidence>
<keyword evidence="2" id="KW-1185">Reference proteome</keyword>
<organism evidence="1 2">
    <name type="scientific">Phyllosticta citriasiana</name>
    <dbReference type="NCBI Taxonomy" id="595635"/>
    <lineage>
        <taxon>Eukaryota</taxon>
        <taxon>Fungi</taxon>
        <taxon>Dikarya</taxon>
        <taxon>Ascomycota</taxon>
        <taxon>Pezizomycotina</taxon>
        <taxon>Dothideomycetes</taxon>
        <taxon>Dothideomycetes incertae sedis</taxon>
        <taxon>Botryosphaeriales</taxon>
        <taxon>Phyllostictaceae</taxon>
        <taxon>Phyllosticta</taxon>
    </lineage>
</organism>
<reference evidence="1 2" key="1">
    <citation type="submission" date="2024-04" db="EMBL/GenBank/DDBJ databases">
        <title>Phyllosticta paracitricarpa is synonymous to the EU quarantine fungus P. citricarpa based on phylogenomic analyses.</title>
        <authorList>
            <consortium name="Lawrence Berkeley National Laboratory"/>
            <person name="Van Ingen-Buijs V.A."/>
            <person name="Van Westerhoven A.C."/>
            <person name="Haridas S."/>
            <person name="Skiadas P."/>
            <person name="Martin F."/>
            <person name="Groenewald J.Z."/>
            <person name="Crous P.W."/>
            <person name="Seidl M.F."/>
        </authorList>
    </citation>
    <scope>NUCLEOTIDE SEQUENCE [LARGE SCALE GENOMIC DNA]</scope>
    <source>
        <strain evidence="1 2">CBS 123371</strain>
    </source>
</reference>
<name>A0ABR1KSL5_9PEZI</name>
<gene>
    <name evidence="1" type="ORF">IWZ03DRAFT_181844</name>
</gene>
<comment type="caution">
    <text evidence="1">The sequence shown here is derived from an EMBL/GenBank/DDBJ whole genome shotgun (WGS) entry which is preliminary data.</text>
</comment>
<dbReference type="Proteomes" id="UP001363622">
    <property type="component" value="Unassembled WGS sequence"/>
</dbReference>
<protein>
    <submittedName>
        <fullName evidence="1">Uncharacterized protein</fullName>
    </submittedName>
</protein>
<sequence>MDGLAMVVAFIFANMLTTFDWAFEEVPGMTTRQGPVRWQIHGSGPRLQWQWAITIVIGVNVAVQLYDSFLILRHRHDKGLWLSLGGTLVAANAVDKRMAVFRPDQGAGFIPESKKAARFFIRQTKDTEGDEMRAVMISDKDKDQDRLNKYEVLDPKKAYGKEGPAEDNSV</sequence>